<keyword evidence="5" id="KW-1185">Reference proteome</keyword>
<accession>A0A7C9K299</accession>
<feature type="compositionally biased region" description="Pro residues" evidence="1">
    <location>
        <begin position="410"/>
        <end position="422"/>
    </location>
</feature>
<dbReference type="RefSeq" id="WP_161484216.1">
    <property type="nucleotide sequence ID" value="NZ_WXEW01000014.1"/>
</dbReference>
<feature type="compositionally biased region" description="Pro residues" evidence="1">
    <location>
        <begin position="439"/>
        <end position="452"/>
    </location>
</feature>
<evidence type="ECO:0000313" key="5">
    <source>
        <dbReference type="Proteomes" id="UP000479526"/>
    </source>
</evidence>
<evidence type="ECO:0000256" key="2">
    <source>
        <dbReference type="SAM" id="Phobius"/>
    </source>
</evidence>
<dbReference type="EMBL" id="WXEW01000014">
    <property type="protein sequence ID" value="NAS27279.1"/>
    <property type="molecule type" value="Genomic_DNA"/>
</dbReference>
<proteinExistence type="predicted"/>
<dbReference type="AlphaFoldDB" id="A0A7C9K299"/>
<keyword evidence="2" id="KW-0472">Membrane</keyword>
<dbReference type="Proteomes" id="UP000479526">
    <property type="component" value="Unassembled WGS sequence"/>
</dbReference>
<comment type="caution">
    <text evidence="4">The sequence shown here is derived from an EMBL/GenBank/DDBJ whole genome shotgun (WGS) entry which is preliminary data.</text>
</comment>
<reference evidence="4 5" key="1">
    <citation type="submission" date="2020-01" db="EMBL/GenBank/DDBJ databases">
        <title>Herbidospora sp. NEAU-GS84 nov., a novel actinomycete isolated from soil.</title>
        <authorList>
            <person name="Han L."/>
        </authorList>
    </citation>
    <scope>NUCLEOTIDE SEQUENCE [LARGE SCALE GENOMIC DNA]</scope>
    <source>
        <strain evidence="4 5">NEAU-GS84</strain>
    </source>
</reference>
<feature type="signal peptide" evidence="3">
    <location>
        <begin position="1"/>
        <end position="24"/>
    </location>
</feature>
<keyword evidence="2" id="KW-0812">Transmembrane</keyword>
<protein>
    <submittedName>
        <fullName evidence="4">Uncharacterized protein</fullName>
    </submittedName>
</protein>
<keyword evidence="2" id="KW-1133">Transmembrane helix</keyword>
<gene>
    <name evidence="4" type="ORF">GT755_37125</name>
</gene>
<name>A0A7C9K299_9ACTN</name>
<feature type="region of interest" description="Disordered" evidence="1">
    <location>
        <begin position="202"/>
        <end position="460"/>
    </location>
</feature>
<feature type="transmembrane region" description="Helical" evidence="2">
    <location>
        <begin position="499"/>
        <end position="516"/>
    </location>
</feature>
<organism evidence="4 5">
    <name type="scientific">Herbidospora solisilvae</name>
    <dbReference type="NCBI Taxonomy" id="2696284"/>
    <lineage>
        <taxon>Bacteria</taxon>
        <taxon>Bacillati</taxon>
        <taxon>Actinomycetota</taxon>
        <taxon>Actinomycetes</taxon>
        <taxon>Streptosporangiales</taxon>
        <taxon>Streptosporangiaceae</taxon>
        <taxon>Herbidospora</taxon>
    </lineage>
</organism>
<keyword evidence="3" id="KW-0732">Signal</keyword>
<sequence>MVAGRVVSLVGAGILALSATPAVASEDPGRWMRTGDVWRFRLATVCGHAACSVPDGATGPGWRCPLQPGPAQPDQTMTGPGLFVEAPATMRLNLDTAELARRVAVVCARLSSLPPGKLSALAATGELADGVTQSAEQAAVADAEARALAGQFAEEAARVTSEAQTQVGDFQNRPVYVAESQVAPPMQAFAVESMVAPPMQAQPPVYVPADPSTRETAARPRTRQTEGRNRPRARAAEERGRSRARGEGQHRPRIREAEMPGRPETHGRDEQGPPHIHGGDERGRPGGPGRQGPPQVHGGGEQGWPGGPDQQGPPEFRGGGEQRGPKGHQLAEPVAQPQAMPGIPMPEMPGNVNPGQSPLVDAAPGQQPNLPPAPQPGQEAQVAPGQMAIGEQAGPGVNLPQAAPGAPVEVPQPMPNAAPAPAPGELMQEPLSGGLSNLPPLPQLPPGPPLPPGMVEGGTPPELLMPMATPTPSGPPLTRSLNNTQAIAQEDSGLELVKGWPGVIAAIAALIAVLALQMRLGRRKVVSDPQPK</sequence>
<evidence type="ECO:0000313" key="4">
    <source>
        <dbReference type="EMBL" id="NAS27279.1"/>
    </source>
</evidence>
<feature type="chain" id="PRO_5028817957" evidence="3">
    <location>
        <begin position="25"/>
        <end position="532"/>
    </location>
</feature>
<evidence type="ECO:0000256" key="1">
    <source>
        <dbReference type="SAM" id="MobiDB-lite"/>
    </source>
</evidence>
<evidence type="ECO:0000256" key="3">
    <source>
        <dbReference type="SAM" id="SignalP"/>
    </source>
</evidence>
<feature type="compositionally biased region" description="Basic and acidic residues" evidence="1">
    <location>
        <begin position="212"/>
        <end position="284"/>
    </location>
</feature>
<feature type="compositionally biased region" description="Gly residues" evidence="1">
    <location>
        <begin position="297"/>
        <end position="306"/>
    </location>
</feature>